<dbReference type="Proteomes" id="UP000332933">
    <property type="component" value="Unassembled WGS sequence"/>
</dbReference>
<feature type="region of interest" description="Disordered" evidence="1">
    <location>
        <begin position="113"/>
        <end position="144"/>
    </location>
</feature>
<dbReference type="AlphaFoldDB" id="A0A485LPI3"/>
<evidence type="ECO:0000256" key="1">
    <source>
        <dbReference type="SAM" id="MobiDB-lite"/>
    </source>
</evidence>
<keyword evidence="4" id="KW-1185">Reference proteome</keyword>
<proteinExistence type="predicted"/>
<organism evidence="3 4">
    <name type="scientific">Aphanomyces stellatus</name>
    <dbReference type="NCBI Taxonomy" id="120398"/>
    <lineage>
        <taxon>Eukaryota</taxon>
        <taxon>Sar</taxon>
        <taxon>Stramenopiles</taxon>
        <taxon>Oomycota</taxon>
        <taxon>Saprolegniomycetes</taxon>
        <taxon>Saprolegniales</taxon>
        <taxon>Verrucalvaceae</taxon>
        <taxon>Aphanomyces</taxon>
    </lineage>
</organism>
<sequence length="144" mass="16076">MAAKPSCALELALVDVLSEMEEAGALKGEEKMAVLARMEKIFFRELREMGSGGDARPVRRGRAKVDDGLQVTAALDEYSSYMDTWDMKLRDVEIKVDGHLLNATCPIMHASFRRAERTTRKKMRKTKKDENDDGAPRSSLPSDG</sequence>
<dbReference type="EMBL" id="VJMH01007338">
    <property type="protein sequence ID" value="KAF0683988.1"/>
    <property type="molecule type" value="Genomic_DNA"/>
</dbReference>
<evidence type="ECO:0000313" key="3">
    <source>
        <dbReference type="EMBL" id="VFU00712.1"/>
    </source>
</evidence>
<dbReference type="EMBL" id="CAADRA010007364">
    <property type="protein sequence ID" value="VFU00712.1"/>
    <property type="molecule type" value="Genomic_DNA"/>
</dbReference>
<name>A0A485LPI3_9STRA</name>
<protein>
    <submittedName>
        <fullName evidence="3">Aste57867_24069 protein</fullName>
    </submittedName>
</protein>
<evidence type="ECO:0000313" key="2">
    <source>
        <dbReference type="EMBL" id="KAF0683988.1"/>
    </source>
</evidence>
<reference evidence="2" key="2">
    <citation type="submission" date="2019-06" db="EMBL/GenBank/DDBJ databases">
        <title>Genomics analysis of Aphanomyces spp. identifies a new class of oomycete effector associated with host adaptation.</title>
        <authorList>
            <person name="Gaulin E."/>
        </authorList>
    </citation>
    <scope>NUCLEOTIDE SEQUENCE</scope>
    <source>
        <strain evidence="2">CBS 578.67</strain>
    </source>
</reference>
<accession>A0A485LPI3</accession>
<evidence type="ECO:0000313" key="4">
    <source>
        <dbReference type="Proteomes" id="UP000332933"/>
    </source>
</evidence>
<reference evidence="3 4" key="1">
    <citation type="submission" date="2019-03" db="EMBL/GenBank/DDBJ databases">
        <authorList>
            <person name="Gaulin E."/>
            <person name="Dumas B."/>
        </authorList>
    </citation>
    <scope>NUCLEOTIDE SEQUENCE [LARGE SCALE GENOMIC DNA]</scope>
    <source>
        <strain evidence="3">CBS 568.67</strain>
    </source>
</reference>
<gene>
    <name evidence="3" type="primary">Aste57867_24069</name>
    <name evidence="2" type="ORF">As57867_023996</name>
    <name evidence="3" type="ORF">ASTE57867_24069</name>
</gene>
<dbReference type="OrthoDB" id="64144at2759"/>